<organism evidence="2 3">
    <name type="scientific">Paraphaeosphaeria minitans</name>
    <dbReference type="NCBI Taxonomy" id="565426"/>
    <lineage>
        <taxon>Eukaryota</taxon>
        <taxon>Fungi</taxon>
        <taxon>Dikarya</taxon>
        <taxon>Ascomycota</taxon>
        <taxon>Pezizomycotina</taxon>
        <taxon>Dothideomycetes</taxon>
        <taxon>Pleosporomycetidae</taxon>
        <taxon>Pleosporales</taxon>
        <taxon>Massarineae</taxon>
        <taxon>Didymosphaeriaceae</taxon>
        <taxon>Paraphaeosphaeria</taxon>
    </lineage>
</organism>
<feature type="region of interest" description="Disordered" evidence="1">
    <location>
        <begin position="101"/>
        <end position="132"/>
    </location>
</feature>
<dbReference type="Proteomes" id="UP000756921">
    <property type="component" value="Unassembled WGS sequence"/>
</dbReference>
<gene>
    <name evidence="2" type="ORF">PMIN01_00210</name>
</gene>
<protein>
    <submittedName>
        <fullName evidence="2">Uncharacterized protein</fullName>
    </submittedName>
</protein>
<feature type="region of interest" description="Disordered" evidence="1">
    <location>
        <begin position="297"/>
        <end position="374"/>
    </location>
</feature>
<evidence type="ECO:0000313" key="3">
    <source>
        <dbReference type="Proteomes" id="UP000756921"/>
    </source>
</evidence>
<evidence type="ECO:0000256" key="1">
    <source>
        <dbReference type="SAM" id="MobiDB-lite"/>
    </source>
</evidence>
<evidence type="ECO:0000313" key="2">
    <source>
        <dbReference type="EMBL" id="KAF9740671.1"/>
    </source>
</evidence>
<dbReference type="EMBL" id="WJXW01000001">
    <property type="protein sequence ID" value="KAF9740671.1"/>
    <property type="molecule type" value="Genomic_DNA"/>
</dbReference>
<name>A0A9P6GSQ8_9PLEO</name>
<sequence length="513" mass="54512">MTRINKSSLATPGSLGLVFVPSPAISMPSVARLLICIYIRPLALRGWSSWQCPTPTSDEDSQVSLPTLGSSVGDVGIAFRGNRGDVATIIAASWHKSKPPFAVPDTRARAPRVHVAQGRWPEQASMGGARAAARRSDVRRAWVWEKGQRGRRSRNASGRLAHPSCPVVRAASAKPPASQTGGRGWQASPHGAYTDVCTVAGGISVTWVLNPQRRARGQWSGTRRSIAAHNAHGPRWHKGRVGAQLAAARNGETASIKAKRGRGRGTVLAAQVLLKGEGCRGSRHADPADCAFLAFPGPSSRLPRSPGRSASSASSASSQHLACRETSAPRRRNLAPPSRACAGFTPRLAHPQNPQRRHGPRASAVTRLPPPPNPRYTSIHRSLDLLSRSASCSPSACANLILPACDRASTPTALLSNGHPLASSQLYPFQPHHLHSYRLATPLPFPSNLPTALALPEIAITDSCSSPQSRRLLVLSGNPPSITEPATRNVLARQHAAVAVRPRPIRPPVSSPT</sequence>
<reference evidence="2" key="1">
    <citation type="journal article" date="2020" name="Mol. Plant Microbe Interact.">
        <title>Genome Sequence of the Biocontrol Agent Coniothyrium minitans strain Conio (IMI 134523).</title>
        <authorList>
            <person name="Patel D."/>
            <person name="Shittu T.A."/>
            <person name="Baroncelli R."/>
            <person name="Muthumeenakshi S."/>
            <person name="Osborne T.H."/>
            <person name="Janganan T.K."/>
            <person name="Sreenivasaprasad S."/>
        </authorList>
    </citation>
    <scope>NUCLEOTIDE SEQUENCE</scope>
    <source>
        <strain evidence="2">Conio</strain>
    </source>
</reference>
<keyword evidence="3" id="KW-1185">Reference proteome</keyword>
<proteinExistence type="predicted"/>
<feature type="compositionally biased region" description="Low complexity" evidence="1">
    <location>
        <begin position="297"/>
        <end position="318"/>
    </location>
</feature>
<comment type="caution">
    <text evidence="2">The sequence shown here is derived from an EMBL/GenBank/DDBJ whole genome shotgun (WGS) entry which is preliminary data.</text>
</comment>
<accession>A0A9P6GSQ8</accession>
<dbReference type="AlphaFoldDB" id="A0A9P6GSQ8"/>